<reference evidence="2" key="1">
    <citation type="journal article" date="2014" name="Front. Microbiol.">
        <title>High frequency of phylogenetically diverse reductive dehalogenase-homologous genes in deep subseafloor sedimentary metagenomes.</title>
        <authorList>
            <person name="Kawai M."/>
            <person name="Futagami T."/>
            <person name="Toyoda A."/>
            <person name="Takaki Y."/>
            <person name="Nishi S."/>
            <person name="Hori S."/>
            <person name="Arai W."/>
            <person name="Tsubouchi T."/>
            <person name="Morono Y."/>
            <person name="Uchiyama I."/>
            <person name="Ito T."/>
            <person name="Fujiyama A."/>
            <person name="Inagaki F."/>
            <person name="Takami H."/>
        </authorList>
    </citation>
    <scope>NUCLEOTIDE SEQUENCE</scope>
    <source>
        <strain evidence="2">Expedition CK06-06</strain>
    </source>
</reference>
<dbReference type="Pfam" id="PF13692">
    <property type="entry name" value="Glyco_trans_1_4"/>
    <property type="match status" value="1"/>
</dbReference>
<dbReference type="GO" id="GO:0009103">
    <property type="term" value="P:lipopolysaccharide biosynthetic process"/>
    <property type="evidence" value="ECO:0007669"/>
    <property type="project" value="TreeGrafter"/>
</dbReference>
<feature type="non-terminal residue" evidence="2">
    <location>
        <position position="1"/>
    </location>
</feature>
<protein>
    <recommendedName>
        <fullName evidence="3">Glycosyl transferase family 1 domain-containing protein</fullName>
    </recommendedName>
</protein>
<name>X1DFL0_9ZZZZ</name>
<evidence type="ECO:0000313" key="2">
    <source>
        <dbReference type="EMBL" id="GAG95216.1"/>
    </source>
</evidence>
<keyword evidence="1" id="KW-0808">Transferase</keyword>
<gene>
    <name evidence="2" type="ORF">S01H4_48916</name>
</gene>
<dbReference type="AlphaFoldDB" id="X1DFL0"/>
<accession>X1DFL0</accession>
<evidence type="ECO:0000256" key="1">
    <source>
        <dbReference type="ARBA" id="ARBA00022679"/>
    </source>
</evidence>
<dbReference type="GO" id="GO:0016757">
    <property type="term" value="F:glycosyltransferase activity"/>
    <property type="evidence" value="ECO:0007669"/>
    <property type="project" value="TreeGrafter"/>
</dbReference>
<dbReference type="CDD" id="cd03794">
    <property type="entry name" value="GT4_WbuB-like"/>
    <property type="match status" value="1"/>
</dbReference>
<dbReference type="Gene3D" id="3.40.50.2000">
    <property type="entry name" value="Glycogen Phosphorylase B"/>
    <property type="match status" value="2"/>
</dbReference>
<dbReference type="PANTHER" id="PTHR46401:SF2">
    <property type="entry name" value="GLYCOSYLTRANSFERASE WBBK-RELATED"/>
    <property type="match status" value="1"/>
</dbReference>
<evidence type="ECO:0008006" key="3">
    <source>
        <dbReference type="Google" id="ProtNLM"/>
    </source>
</evidence>
<dbReference type="SUPFAM" id="SSF53756">
    <property type="entry name" value="UDP-Glycosyltransferase/glycogen phosphorylase"/>
    <property type="match status" value="1"/>
</dbReference>
<proteinExistence type="predicted"/>
<dbReference type="EMBL" id="BART01027614">
    <property type="protein sequence ID" value="GAG95216.1"/>
    <property type="molecule type" value="Genomic_DNA"/>
</dbReference>
<dbReference type="PANTHER" id="PTHR46401">
    <property type="entry name" value="GLYCOSYLTRANSFERASE WBBK-RELATED"/>
    <property type="match status" value="1"/>
</dbReference>
<comment type="caution">
    <text evidence="2">The sequence shown here is derived from an EMBL/GenBank/DDBJ whole genome shotgun (WGS) entry which is preliminary data.</text>
</comment>
<sequence>LKNATLIVVVSEVMKENLIKKGIKEEKILVNPNGVDPFKYSDKNDGREIKKRYNLQDKLVLGFIGTFGQWHGIIELVKAIDIFYNKYPENIQSTKFLLVGDGILMPDVKEIISNSEYQKNIILTGIVPQSDAPDYLAACDIFLSPHIPNPDGTKFFGSPTKLFEYMAMGKPIIASNLAQIGDILSHMESAYLVEPGNISELVKAMKVMVEDENLRKNLGNKTRKEVLERYTWDIHVENILKKLQEILAL</sequence>
<organism evidence="2">
    <name type="scientific">marine sediment metagenome</name>
    <dbReference type="NCBI Taxonomy" id="412755"/>
    <lineage>
        <taxon>unclassified sequences</taxon>
        <taxon>metagenomes</taxon>
        <taxon>ecological metagenomes</taxon>
    </lineage>
</organism>